<dbReference type="AlphaFoldDB" id="A0A1S1QGM3"/>
<sequence length="224" mass="22791">MNTSDAREPEMTPPSGKRTTDGGPSARPAPGPAGAPTAQADRTARVDQADDRAAPAASAAEPGTAAEPDASAYALVGDEPGFTTGTSGPAAPPDAVRDKPGDGDPARAGRPTPAGSAPGGPASAGSASAGPAGAGPTATEATSSGEPEGAWRQVLIDFVDHPRQAVEKADRLVDEAVRSLTDRISREHSGLRSAWHDHGEPSTEDLRKALRGYREFFEKILSAR</sequence>
<name>A0A1S1QGM3_9ACTN</name>
<feature type="compositionally biased region" description="Low complexity" evidence="1">
    <location>
        <begin position="54"/>
        <end position="67"/>
    </location>
</feature>
<keyword evidence="3" id="KW-1185">Reference proteome</keyword>
<evidence type="ECO:0000313" key="2">
    <source>
        <dbReference type="EMBL" id="OHV32212.1"/>
    </source>
</evidence>
<dbReference type="RefSeq" id="WP_071062590.1">
    <property type="nucleotide sequence ID" value="NZ_MAXA01000158.1"/>
</dbReference>
<accession>A0A1S1QGM3</accession>
<evidence type="ECO:0000313" key="3">
    <source>
        <dbReference type="Proteomes" id="UP000179769"/>
    </source>
</evidence>
<feature type="compositionally biased region" description="Low complexity" evidence="1">
    <location>
        <begin position="108"/>
        <end position="145"/>
    </location>
</feature>
<reference evidence="3" key="1">
    <citation type="submission" date="2016-07" db="EMBL/GenBank/DDBJ databases">
        <title>Frankia sp. NRRL B-16219 Genome sequencing.</title>
        <authorList>
            <person name="Ghodhbane-Gtari F."/>
            <person name="Swanson E."/>
            <person name="Gueddou A."/>
            <person name="Louati M."/>
            <person name="Nouioui I."/>
            <person name="Hezbri K."/>
            <person name="Abebe-Akele F."/>
            <person name="Simpson S."/>
            <person name="Morris K."/>
            <person name="Thomas K."/>
            <person name="Gtari M."/>
            <person name="Tisa L.S."/>
        </authorList>
    </citation>
    <scope>NUCLEOTIDE SEQUENCE [LARGE SCALE GENOMIC DNA]</scope>
    <source>
        <strain evidence="3">NRRL B-16219</strain>
    </source>
</reference>
<organism evidence="2 3">
    <name type="scientific">Parafrankia soli</name>
    <dbReference type="NCBI Taxonomy" id="2599596"/>
    <lineage>
        <taxon>Bacteria</taxon>
        <taxon>Bacillati</taxon>
        <taxon>Actinomycetota</taxon>
        <taxon>Actinomycetes</taxon>
        <taxon>Frankiales</taxon>
        <taxon>Frankiaceae</taxon>
        <taxon>Parafrankia</taxon>
    </lineage>
</organism>
<feature type="compositionally biased region" description="Basic and acidic residues" evidence="1">
    <location>
        <begin position="42"/>
        <end position="53"/>
    </location>
</feature>
<feature type="compositionally biased region" description="Basic and acidic residues" evidence="1">
    <location>
        <begin position="95"/>
        <end position="107"/>
    </location>
</feature>
<feature type="region of interest" description="Disordered" evidence="1">
    <location>
        <begin position="1"/>
        <end position="149"/>
    </location>
</feature>
<dbReference type="Proteomes" id="UP000179769">
    <property type="component" value="Unassembled WGS sequence"/>
</dbReference>
<comment type="caution">
    <text evidence="2">The sequence shown here is derived from an EMBL/GenBank/DDBJ whole genome shotgun (WGS) entry which is preliminary data.</text>
</comment>
<evidence type="ECO:0000256" key="1">
    <source>
        <dbReference type="SAM" id="MobiDB-lite"/>
    </source>
</evidence>
<dbReference type="OrthoDB" id="3217284at2"/>
<gene>
    <name evidence="2" type="ORF">BBK14_16090</name>
</gene>
<feature type="compositionally biased region" description="Basic and acidic residues" evidence="1">
    <location>
        <begin position="1"/>
        <end position="10"/>
    </location>
</feature>
<protein>
    <submittedName>
        <fullName evidence="2">Uncharacterized protein</fullName>
    </submittedName>
</protein>
<dbReference type="EMBL" id="MAXA01000158">
    <property type="protein sequence ID" value="OHV32212.1"/>
    <property type="molecule type" value="Genomic_DNA"/>
</dbReference>
<feature type="region of interest" description="Disordered" evidence="1">
    <location>
        <begin position="185"/>
        <end position="204"/>
    </location>
</feature>
<proteinExistence type="predicted"/>